<keyword evidence="12" id="KW-0902">Two-component regulatory system</keyword>
<evidence type="ECO:0000256" key="9">
    <source>
        <dbReference type="ARBA" id="ARBA00022777"/>
    </source>
</evidence>
<evidence type="ECO:0000256" key="10">
    <source>
        <dbReference type="ARBA" id="ARBA00022840"/>
    </source>
</evidence>
<dbReference type="InterPro" id="IPR005467">
    <property type="entry name" value="His_kinase_dom"/>
</dbReference>
<dbReference type="SMART" id="SM00388">
    <property type="entry name" value="HisKA"/>
    <property type="match status" value="1"/>
</dbReference>
<name>A0A5J6WIN5_MORMI</name>
<protein>
    <recommendedName>
        <fullName evidence="3">histidine kinase</fullName>
        <ecNumber evidence="3">2.7.13.3</ecNumber>
    </recommendedName>
</protein>
<dbReference type="SUPFAM" id="SSF47384">
    <property type="entry name" value="Homodimeric domain of signal transducing histidine kinase"/>
    <property type="match status" value="1"/>
</dbReference>
<feature type="domain" description="Histidine kinase" evidence="15">
    <location>
        <begin position="238"/>
        <end position="444"/>
    </location>
</feature>
<dbReference type="PROSITE" id="PS50109">
    <property type="entry name" value="HIS_KIN"/>
    <property type="match status" value="1"/>
</dbReference>
<dbReference type="InterPro" id="IPR003661">
    <property type="entry name" value="HisK_dim/P_dom"/>
</dbReference>
<keyword evidence="13 14" id="KW-0472">Membrane</keyword>
<dbReference type="RefSeq" id="WP_151676824.1">
    <property type="nucleotide sequence ID" value="NZ_ALOE01000001.1"/>
</dbReference>
<dbReference type="SUPFAM" id="SSF55874">
    <property type="entry name" value="ATPase domain of HSP90 chaperone/DNA topoisomerase II/histidine kinase"/>
    <property type="match status" value="1"/>
</dbReference>
<evidence type="ECO:0000256" key="2">
    <source>
        <dbReference type="ARBA" id="ARBA00004651"/>
    </source>
</evidence>
<gene>
    <name evidence="16" type="ORF">FR932_04005</name>
</gene>
<evidence type="ECO:0000256" key="1">
    <source>
        <dbReference type="ARBA" id="ARBA00000085"/>
    </source>
</evidence>
<keyword evidence="6" id="KW-0808">Transferase</keyword>
<dbReference type="AlphaFoldDB" id="A0A5J6WIN5"/>
<keyword evidence="11 14" id="KW-1133">Transmembrane helix</keyword>
<comment type="subcellular location">
    <subcellularLocation>
        <location evidence="2">Cell membrane</location>
        <topology evidence="2">Multi-pass membrane protein</topology>
    </subcellularLocation>
</comment>
<dbReference type="Gene3D" id="3.30.565.10">
    <property type="entry name" value="Histidine kinase-like ATPase, C-terminal domain"/>
    <property type="match status" value="1"/>
</dbReference>
<organism evidence="16 17">
    <name type="scientific">Moritella marina ATCC 15381</name>
    <dbReference type="NCBI Taxonomy" id="1202962"/>
    <lineage>
        <taxon>Bacteria</taxon>
        <taxon>Pseudomonadati</taxon>
        <taxon>Pseudomonadota</taxon>
        <taxon>Gammaproteobacteria</taxon>
        <taxon>Alteromonadales</taxon>
        <taxon>Moritellaceae</taxon>
        <taxon>Moritella</taxon>
    </lineage>
</organism>
<dbReference type="GO" id="GO:0000155">
    <property type="term" value="F:phosphorelay sensor kinase activity"/>
    <property type="evidence" value="ECO:0007669"/>
    <property type="project" value="InterPro"/>
</dbReference>
<keyword evidence="9 16" id="KW-0418">Kinase</keyword>
<dbReference type="KEGG" id="mmaa:FR932_04005"/>
<evidence type="ECO:0000256" key="13">
    <source>
        <dbReference type="ARBA" id="ARBA00023136"/>
    </source>
</evidence>
<dbReference type="OrthoDB" id="9121563at2"/>
<dbReference type="Proteomes" id="UP000327424">
    <property type="component" value="Chromosome"/>
</dbReference>
<evidence type="ECO:0000256" key="8">
    <source>
        <dbReference type="ARBA" id="ARBA00022741"/>
    </source>
</evidence>
<dbReference type="GO" id="GO:0005524">
    <property type="term" value="F:ATP binding"/>
    <property type="evidence" value="ECO:0007669"/>
    <property type="project" value="UniProtKB-KW"/>
</dbReference>
<dbReference type="InterPro" id="IPR036097">
    <property type="entry name" value="HisK_dim/P_sf"/>
</dbReference>
<evidence type="ECO:0000256" key="7">
    <source>
        <dbReference type="ARBA" id="ARBA00022692"/>
    </source>
</evidence>
<dbReference type="EC" id="2.7.13.3" evidence="3"/>
<keyword evidence="4" id="KW-1003">Cell membrane</keyword>
<sequence length="451" mass="50586">MMKLRPSLRLYFLGAMLFLGVSMAITFSALTVNYFVEGMDSVLRGTMVEVADTEGLAVQDGKPVMLLGFHVASRWQDLPTEARDIFPVPPTAMFEFNKYVVKDDFFSPPNAVHFVMVMKTKPGQLLYIYKTYKGDLHARLSDGPGSQFFWISVFGISGIVVFALLLIMVMRRVASPVEALRDWAKSLNAESLQQPPPEFKYKELNTLAKIVHNSLSSVQDSLNSVQEGLDREHEFLRNASHELRTPIAVIRTNVELLNKINTKSPMTVKQQQVIERIERAGFTMSHLTETLLWLSRDESLSLTLERVKLDELIRQTVDDLNYLLRGKSVIVELNTSEWQVELPATACRIVLANLVRNAFQHTQSGVVTINQQQGLVVIRNSNDDLDDAVADNVGNAGANSQDLGFGLGVKLTDKLTARFNWHHQRLVESSGHKVTVNFNTPNDIKTALDNA</sequence>
<dbReference type="InterPro" id="IPR050398">
    <property type="entry name" value="HssS/ArlS-like"/>
</dbReference>
<dbReference type="CDD" id="cd00082">
    <property type="entry name" value="HisKA"/>
    <property type="match status" value="1"/>
</dbReference>
<evidence type="ECO:0000259" key="15">
    <source>
        <dbReference type="PROSITE" id="PS50109"/>
    </source>
</evidence>
<evidence type="ECO:0000256" key="4">
    <source>
        <dbReference type="ARBA" id="ARBA00022475"/>
    </source>
</evidence>
<evidence type="ECO:0000256" key="3">
    <source>
        <dbReference type="ARBA" id="ARBA00012438"/>
    </source>
</evidence>
<dbReference type="EMBL" id="CP044399">
    <property type="protein sequence ID" value="QFI37051.1"/>
    <property type="molecule type" value="Genomic_DNA"/>
</dbReference>
<accession>A0A5J6WIN5</accession>
<evidence type="ECO:0000256" key="11">
    <source>
        <dbReference type="ARBA" id="ARBA00022989"/>
    </source>
</evidence>
<evidence type="ECO:0000256" key="6">
    <source>
        <dbReference type="ARBA" id="ARBA00022679"/>
    </source>
</evidence>
<evidence type="ECO:0000256" key="14">
    <source>
        <dbReference type="SAM" id="Phobius"/>
    </source>
</evidence>
<evidence type="ECO:0000256" key="12">
    <source>
        <dbReference type="ARBA" id="ARBA00023012"/>
    </source>
</evidence>
<comment type="catalytic activity">
    <reaction evidence="1">
        <text>ATP + protein L-histidine = ADP + protein N-phospho-L-histidine.</text>
        <dbReference type="EC" id="2.7.13.3"/>
    </reaction>
</comment>
<dbReference type="PANTHER" id="PTHR45528">
    <property type="entry name" value="SENSOR HISTIDINE KINASE CPXA"/>
    <property type="match status" value="1"/>
</dbReference>
<feature type="transmembrane region" description="Helical" evidence="14">
    <location>
        <begin position="148"/>
        <end position="169"/>
    </location>
</feature>
<evidence type="ECO:0000313" key="17">
    <source>
        <dbReference type="Proteomes" id="UP000327424"/>
    </source>
</evidence>
<keyword evidence="8" id="KW-0547">Nucleotide-binding</keyword>
<keyword evidence="10" id="KW-0067">ATP-binding</keyword>
<evidence type="ECO:0000313" key="16">
    <source>
        <dbReference type="EMBL" id="QFI37051.1"/>
    </source>
</evidence>
<evidence type="ECO:0000256" key="5">
    <source>
        <dbReference type="ARBA" id="ARBA00022553"/>
    </source>
</evidence>
<keyword evidence="7 14" id="KW-0812">Transmembrane</keyword>
<keyword evidence="5" id="KW-0597">Phosphoprotein</keyword>
<dbReference type="PANTHER" id="PTHR45528:SF1">
    <property type="entry name" value="SENSOR HISTIDINE KINASE CPXA"/>
    <property type="match status" value="1"/>
</dbReference>
<dbReference type="GO" id="GO:0005886">
    <property type="term" value="C:plasma membrane"/>
    <property type="evidence" value="ECO:0007669"/>
    <property type="project" value="UniProtKB-SubCell"/>
</dbReference>
<reference evidence="16 17" key="1">
    <citation type="submission" date="2019-09" db="EMBL/GenBank/DDBJ databases">
        <title>Hybrid Assembly of the complete Genome of the Deep-Sea Bacterium Moritella marina from long Nanopore and Illumina reads.</title>
        <authorList>
            <person name="Magin S."/>
            <person name="Georgoulis A."/>
            <person name="Papadimitriou K."/>
            <person name="Iliakis G."/>
            <person name="Vorgias C.E."/>
        </authorList>
    </citation>
    <scope>NUCLEOTIDE SEQUENCE [LARGE SCALE GENOMIC DNA]</scope>
    <source>
        <strain evidence="16 17">MP-1</strain>
    </source>
</reference>
<dbReference type="InterPro" id="IPR036890">
    <property type="entry name" value="HATPase_C_sf"/>
</dbReference>
<proteinExistence type="predicted"/>
<feature type="transmembrane region" description="Helical" evidence="14">
    <location>
        <begin position="12"/>
        <end position="36"/>
    </location>
</feature>
<keyword evidence="17" id="KW-1185">Reference proteome</keyword>
<dbReference type="Gene3D" id="1.10.287.130">
    <property type="match status" value="1"/>
</dbReference>
<dbReference type="Pfam" id="PF00512">
    <property type="entry name" value="HisKA"/>
    <property type="match status" value="1"/>
</dbReference>